<accession>A0A2J7ZX24</accession>
<sequence>MASTGGCGSPAVAIAGDVRRPYSTALTTPVAAAPDAAMEVVKPAPTSSGGKDLPGPIGPTRSQTDAASSSQPAKEDDGTTDKEDLKQLEEMRNMTMEGYVEYCKKMRSGSAPPRPRRPPVSRAHYDFSKFVDMRRIAFLRLQQHEQIGSLVTQQESEAIVARREEVLADKPMLEAIASRTGMYIDLEVKDCIEQYLMTRLNAERIHRAVTEFGKPLPKSSEAQKEVHKYMKRVEAEEEVRAALARRDTDACPLRHKLPWAGPTALCELTGLRHAECCGSISARAGAAGAQLSLPIEPRSAKRRGPQPVVDVAREMEAYSKFANGTGRRRQTNAYKIALMQGKPRFRDH</sequence>
<dbReference type="EMBL" id="PGGS01000358">
    <property type="protein sequence ID" value="PNH04806.1"/>
    <property type="molecule type" value="Genomic_DNA"/>
</dbReference>
<evidence type="ECO:0000313" key="2">
    <source>
        <dbReference type="EMBL" id="PNH04806.1"/>
    </source>
</evidence>
<organism evidence="2 3">
    <name type="scientific">Tetrabaena socialis</name>
    <dbReference type="NCBI Taxonomy" id="47790"/>
    <lineage>
        <taxon>Eukaryota</taxon>
        <taxon>Viridiplantae</taxon>
        <taxon>Chlorophyta</taxon>
        <taxon>core chlorophytes</taxon>
        <taxon>Chlorophyceae</taxon>
        <taxon>CS clade</taxon>
        <taxon>Chlamydomonadales</taxon>
        <taxon>Tetrabaenaceae</taxon>
        <taxon>Tetrabaena</taxon>
    </lineage>
</organism>
<dbReference type="Proteomes" id="UP000236333">
    <property type="component" value="Unassembled WGS sequence"/>
</dbReference>
<reference evidence="2 3" key="1">
    <citation type="journal article" date="2017" name="Mol. Biol. Evol.">
        <title>The 4-celled Tetrabaena socialis nuclear genome reveals the essential components for genetic control of cell number at the origin of multicellularity in the volvocine lineage.</title>
        <authorList>
            <person name="Featherston J."/>
            <person name="Arakaki Y."/>
            <person name="Hanschen E.R."/>
            <person name="Ferris P.J."/>
            <person name="Michod R.E."/>
            <person name="Olson B.J.S.C."/>
            <person name="Nozaki H."/>
            <person name="Durand P.M."/>
        </authorList>
    </citation>
    <scope>NUCLEOTIDE SEQUENCE [LARGE SCALE GENOMIC DNA]</scope>
    <source>
        <strain evidence="2 3">NIES-571</strain>
    </source>
</reference>
<proteinExistence type="predicted"/>
<gene>
    <name evidence="2" type="ORF">TSOC_008931</name>
</gene>
<feature type="region of interest" description="Disordered" evidence="1">
    <location>
        <begin position="1"/>
        <end position="82"/>
    </location>
</feature>
<protein>
    <submittedName>
        <fullName evidence="2">Uncharacterized protein</fullName>
    </submittedName>
</protein>
<dbReference type="AlphaFoldDB" id="A0A2J7ZX24"/>
<keyword evidence="3" id="KW-1185">Reference proteome</keyword>
<feature type="compositionally biased region" description="Polar residues" evidence="1">
    <location>
        <begin position="60"/>
        <end position="72"/>
    </location>
</feature>
<comment type="caution">
    <text evidence="2">The sequence shown here is derived from an EMBL/GenBank/DDBJ whole genome shotgun (WGS) entry which is preliminary data.</text>
</comment>
<evidence type="ECO:0000313" key="3">
    <source>
        <dbReference type="Proteomes" id="UP000236333"/>
    </source>
</evidence>
<feature type="compositionally biased region" description="Basic and acidic residues" evidence="1">
    <location>
        <begin position="73"/>
        <end position="82"/>
    </location>
</feature>
<evidence type="ECO:0000256" key="1">
    <source>
        <dbReference type="SAM" id="MobiDB-lite"/>
    </source>
</evidence>
<name>A0A2J7ZX24_9CHLO</name>
<dbReference type="OrthoDB" id="539354at2759"/>